<name>A0A8J2NZ07_9HEXA</name>
<reference evidence="1" key="1">
    <citation type="submission" date="2021-06" db="EMBL/GenBank/DDBJ databases">
        <authorList>
            <person name="Hodson N. C."/>
            <person name="Mongue J. A."/>
            <person name="Jaron S. K."/>
        </authorList>
    </citation>
    <scope>NUCLEOTIDE SEQUENCE</scope>
</reference>
<dbReference type="AlphaFoldDB" id="A0A8J2NZ07"/>
<proteinExistence type="predicted"/>
<keyword evidence="2" id="KW-1185">Reference proteome</keyword>
<accession>A0A8J2NZ07</accession>
<organism evidence="1 2">
    <name type="scientific">Allacma fusca</name>
    <dbReference type="NCBI Taxonomy" id="39272"/>
    <lineage>
        <taxon>Eukaryota</taxon>
        <taxon>Metazoa</taxon>
        <taxon>Ecdysozoa</taxon>
        <taxon>Arthropoda</taxon>
        <taxon>Hexapoda</taxon>
        <taxon>Collembola</taxon>
        <taxon>Symphypleona</taxon>
        <taxon>Sminthuridae</taxon>
        <taxon>Allacma</taxon>
    </lineage>
</organism>
<comment type="caution">
    <text evidence="1">The sequence shown here is derived from an EMBL/GenBank/DDBJ whole genome shotgun (WGS) entry which is preliminary data.</text>
</comment>
<gene>
    <name evidence="1" type="ORF">AFUS01_LOCUS20535</name>
</gene>
<dbReference type="EMBL" id="CAJVCH010222641">
    <property type="protein sequence ID" value="CAG7731988.1"/>
    <property type="molecule type" value="Genomic_DNA"/>
</dbReference>
<dbReference type="Proteomes" id="UP000708208">
    <property type="component" value="Unassembled WGS sequence"/>
</dbReference>
<protein>
    <submittedName>
        <fullName evidence="1">Uncharacterized protein</fullName>
    </submittedName>
</protein>
<evidence type="ECO:0000313" key="1">
    <source>
        <dbReference type="EMBL" id="CAG7731988.1"/>
    </source>
</evidence>
<evidence type="ECO:0000313" key="2">
    <source>
        <dbReference type="Proteomes" id="UP000708208"/>
    </source>
</evidence>
<sequence length="114" mass="13411">MTSVVRATIEISELVQFQQGWTRSLLTLLIIWWMINRLLWVEFILRLDYTLGGRTSANFVGRTSQVGQEQLIIEGYRVQFYLMILNLEHHEMNCVVRSFMIFFGSPADLPERNL</sequence>